<accession>A0A9D4TLZ0</accession>
<dbReference type="InterPro" id="IPR024935">
    <property type="entry name" value="Rubredoxin_dom"/>
</dbReference>
<keyword evidence="5" id="KW-0175">Coiled coil</keyword>
<evidence type="ECO:0000256" key="4">
    <source>
        <dbReference type="ARBA" id="ARBA00023004"/>
    </source>
</evidence>
<dbReference type="GO" id="GO:0009507">
    <property type="term" value="C:chloroplast"/>
    <property type="evidence" value="ECO:0007669"/>
    <property type="project" value="TreeGrafter"/>
</dbReference>
<keyword evidence="7" id="KW-1133">Transmembrane helix</keyword>
<reference evidence="9" key="2">
    <citation type="submission" date="2020-11" db="EMBL/GenBank/DDBJ databases">
        <authorList>
            <person name="Cecchin M."/>
            <person name="Marcolungo L."/>
            <person name="Rossato M."/>
            <person name="Girolomoni L."/>
            <person name="Cosentino E."/>
            <person name="Cuine S."/>
            <person name="Li-Beisson Y."/>
            <person name="Delledonne M."/>
            <person name="Ballottari M."/>
        </authorList>
    </citation>
    <scope>NUCLEOTIDE SEQUENCE</scope>
    <source>
        <strain evidence="9">211/11P</strain>
        <tissue evidence="9">Whole cell</tissue>
    </source>
</reference>
<keyword evidence="4" id="KW-0408">Iron</keyword>
<keyword evidence="3" id="KW-0249">Electron transport</keyword>
<reference evidence="9" key="1">
    <citation type="journal article" date="2019" name="Plant J.">
        <title>Chlorella vulgaris genome assembly and annotation reveals the molecular basis for metabolic acclimation to high light conditions.</title>
        <authorList>
            <person name="Cecchin M."/>
            <person name="Marcolungo L."/>
            <person name="Rossato M."/>
            <person name="Girolomoni L."/>
            <person name="Cosentino E."/>
            <person name="Cuine S."/>
            <person name="Li-Beisson Y."/>
            <person name="Delledonne M."/>
            <person name="Ballottari M."/>
        </authorList>
    </citation>
    <scope>NUCLEOTIDE SEQUENCE</scope>
    <source>
        <strain evidence="9">211/11P</strain>
    </source>
</reference>
<keyword evidence="7" id="KW-0812">Transmembrane</keyword>
<keyword evidence="2" id="KW-0479">Metal-binding</keyword>
<dbReference type="PROSITE" id="PS50903">
    <property type="entry name" value="RUBREDOXIN_LIKE"/>
    <property type="match status" value="1"/>
</dbReference>
<evidence type="ECO:0000256" key="2">
    <source>
        <dbReference type="ARBA" id="ARBA00022723"/>
    </source>
</evidence>
<organism evidence="9 10">
    <name type="scientific">Chlorella vulgaris</name>
    <name type="common">Green alga</name>
    <dbReference type="NCBI Taxonomy" id="3077"/>
    <lineage>
        <taxon>Eukaryota</taxon>
        <taxon>Viridiplantae</taxon>
        <taxon>Chlorophyta</taxon>
        <taxon>core chlorophytes</taxon>
        <taxon>Trebouxiophyceae</taxon>
        <taxon>Chlorellales</taxon>
        <taxon>Chlorellaceae</taxon>
        <taxon>Chlorella clade</taxon>
        <taxon>Chlorella</taxon>
    </lineage>
</organism>
<dbReference type="EMBL" id="SIDB01000008">
    <property type="protein sequence ID" value="KAI3429431.1"/>
    <property type="molecule type" value="Genomic_DNA"/>
</dbReference>
<feature type="compositionally biased region" description="Low complexity" evidence="6">
    <location>
        <begin position="11"/>
        <end position="21"/>
    </location>
</feature>
<protein>
    <recommendedName>
        <fullName evidence="8">Rubredoxin-like domain-containing protein</fullName>
    </recommendedName>
</protein>
<evidence type="ECO:0000313" key="10">
    <source>
        <dbReference type="Proteomes" id="UP001055712"/>
    </source>
</evidence>
<dbReference type="PANTHER" id="PTHR47627">
    <property type="entry name" value="RUBREDOXIN"/>
    <property type="match status" value="1"/>
</dbReference>
<feature type="coiled-coil region" evidence="5">
    <location>
        <begin position="34"/>
        <end position="75"/>
    </location>
</feature>
<dbReference type="Gene3D" id="2.20.28.10">
    <property type="match status" value="1"/>
</dbReference>
<evidence type="ECO:0000256" key="7">
    <source>
        <dbReference type="SAM" id="Phobius"/>
    </source>
</evidence>
<proteinExistence type="predicted"/>
<sequence>MQACLSVQRHSLTTSSRAATSQAAFRCRVPPPAMRRAQQLRVRAETEAEKAAAAAEELELDNPESESARKKAEADRLRAAEKFMVIGTGEATCKNCGYEYTPTKGDPEYPISKGTQFQQLPDDWQCPTCGAEKRVFVTKQRQVAGFAENQGYGLGTNSMDENQKSLLIFGGLAFFFVLLLAGYALP</sequence>
<dbReference type="AlphaFoldDB" id="A0A9D4TLZ0"/>
<dbReference type="PANTHER" id="PTHR47627:SF1">
    <property type="entry name" value="RUBREDOXIN-1-RELATED"/>
    <property type="match status" value="1"/>
</dbReference>
<keyword evidence="7" id="KW-0472">Membrane</keyword>
<feature type="region of interest" description="Disordered" evidence="6">
    <location>
        <begin position="1"/>
        <end position="21"/>
    </location>
</feature>
<dbReference type="Proteomes" id="UP001055712">
    <property type="component" value="Unassembled WGS sequence"/>
</dbReference>
<keyword evidence="1" id="KW-0813">Transport</keyword>
<gene>
    <name evidence="9" type="ORF">D9Q98_005525</name>
</gene>
<feature type="domain" description="Rubredoxin-like" evidence="8">
    <location>
        <begin position="88"/>
        <end position="139"/>
    </location>
</feature>
<dbReference type="GO" id="GO:0005506">
    <property type="term" value="F:iron ion binding"/>
    <property type="evidence" value="ECO:0007669"/>
    <property type="project" value="InterPro"/>
</dbReference>
<dbReference type="PRINTS" id="PR00163">
    <property type="entry name" value="RUBREDOXIN"/>
</dbReference>
<name>A0A9D4TLZ0_CHLVU</name>
<dbReference type="FunFam" id="2.20.28.10:FF:000001">
    <property type="entry name" value="Rubredoxin"/>
    <property type="match status" value="1"/>
</dbReference>
<dbReference type="Pfam" id="PF00301">
    <property type="entry name" value="Rubredoxin"/>
    <property type="match status" value="1"/>
</dbReference>
<dbReference type="OrthoDB" id="6379857at2759"/>
<dbReference type="InterPro" id="IPR018527">
    <property type="entry name" value="Rubredoxin_Fe_BS"/>
</dbReference>
<dbReference type="PROSITE" id="PS00202">
    <property type="entry name" value="RUBREDOXIN"/>
    <property type="match status" value="1"/>
</dbReference>
<dbReference type="GO" id="GO:0009055">
    <property type="term" value="F:electron transfer activity"/>
    <property type="evidence" value="ECO:0007669"/>
    <property type="project" value="TreeGrafter"/>
</dbReference>
<evidence type="ECO:0000256" key="1">
    <source>
        <dbReference type="ARBA" id="ARBA00022448"/>
    </source>
</evidence>
<comment type="caution">
    <text evidence="9">The sequence shown here is derived from an EMBL/GenBank/DDBJ whole genome shotgun (WGS) entry which is preliminary data.</text>
</comment>
<evidence type="ECO:0000256" key="5">
    <source>
        <dbReference type="SAM" id="Coils"/>
    </source>
</evidence>
<dbReference type="SUPFAM" id="SSF57802">
    <property type="entry name" value="Rubredoxin-like"/>
    <property type="match status" value="1"/>
</dbReference>
<feature type="transmembrane region" description="Helical" evidence="7">
    <location>
        <begin position="166"/>
        <end position="185"/>
    </location>
</feature>
<dbReference type="InterPro" id="IPR024934">
    <property type="entry name" value="Rubredoxin-like_dom"/>
</dbReference>
<evidence type="ECO:0000313" key="9">
    <source>
        <dbReference type="EMBL" id="KAI3429431.1"/>
    </source>
</evidence>
<evidence type="ECO:0000259" key="8">
    <source>
        <dbReference type="PROSITE" id="PS50903"/>
    </source>
</evidence>
<dbReference type="InterPro" id="IPR050526">
    <property type="entry name" value="Rubredoxin_ET"/>
</dbReference>
<keyword evidence="10" id="KW-1185">Reference proteome</keyword>
<evidence type="ECO:0000256" key="3">
    <source>
        <dbReference type="ARBA" id="ARBA00022982"/>
    </source>
</evidence>
<evidence type="ECO:0000256" key="6">
    <source>
        <dbReference type="SAM" id="MobiDB-lite"/>
    </source>
</evidence>
<dbReference type="GO" id="GO:0043448">
    <property type="term" value="P:alkane catabolic process"/>
    <property type="evidence" value="ECO:0007669"/>
    <property type="project" value="TreeGrafter"/>
</dbReference>
<dbReference type="CDD" id="cd00730">
    <property type="entry name" value="rubredoxin"/>
    <property type="match status" value="1"/>
</dbReference>